<name>A0AAV9HWY3_9PEZI</name>
<protein>
    <submittedName>
        <fullName evidence="4">Uncharacterized protein</fullName>
    </submittedName>
</protein>
<evidence type="ECO:0000256" key="3">
    <source>
        <dbReference type="SAM" id="MobiDB-lite"/>
    </source>
</evidence>
<feature type="region of interest" description="Disordered" evidence="3">
    <location>
        <begin position="242"/>
        <end position="266"/>
    </location>
</feature>
<comment type="similarity">
    <text evidence="1">Belongs to the short-chain dehydrogenases/reductases (SDR) family.</text>
</comment>
<comment type="caution">
    <text evidence="4">The sequence shown here is derived from an EMBL/GenBank/DDBJ whole genome shotgun (WGS) entry which is preliminary data.</text>
</comment>
<dbReference type="InterPro" id="IPR002347">
    <property type="entry name" value="SDR_fam"/>
</dbReference>
<dbReference type="Pfam" id="PF00106">
    <property type="entry name" value="adh_short"/>
    <property type="match status" value="1"/>
</dbReference>
<dbReference type="SUPFAM" id="SSF51735">
    <property type="entry name" value="NAD(P)-binding Rossmann-fold domains"/>
    <property type="match status" value="1"/>
</dbReference>
<dbReference type="InterPro" id="IPR036291">
    <property type="entry name" value="NAD(P)-bd_dom_sf"/>
</dbReference>
<evidence type="ECO:0000313" key="5">
    <source>
        <dbReference type="Proteomes" id="UP001321749"/>
    </source>
</evidence>
<reference evidence="4" key="2">
    <citation type="submission" date="2023-06" db="EMBL/GenBank/DDBJ databases">
        <authorList>
            <consortium name="Lawrence Berkeley National Laboratory"/>
            <person name="Mondo S.J."/>
            <person name="Hensen N."/>
            <person name="Bonometti L."/>
            <person name="Westerberg I."/>
            <person name="Brannstrom I.O."/>
            <person name="Guillou S."/>
            <person name="Cros-Aarteil S."/>
            <person name="Calhoun S."/>
            <person name="Haridas S."/>
            <person name="Kuo A."/>
            <person name="Pangilinan J."/>
            <person name="Riley R."/>
            <person name="Labutti K."/>
            <person name="Andreopoulos B."/>
            <person name="Lipzen A."/>
            <person name="Chen C."/>
            <person name="Yanf M."/>
            <person name="Daum C."/>
            <person name="Ng V."/>
            <person name="Clum A."/>
            <person name="Steindorff A."/>
            <person name="Ohm R."/>
            <person name="Martin F."/>
            <person name="Silar P."/>
            <person name="Natvig D."/>
            <person name="Lalanne C."/>
            <person name="Gautier V."/>
            <person name="Ament-Velasquez S.L."/>
            <person name="Kruys A."/>
            <person name="Hutchinson M.I."/>
            <person name="Powell A.J."/>
            <person name="Barry K."/>
            <person name="Miller A.N."/>
            <person name="Grigoriev I.V."/>
            <person name="Debuchy R."/>
            <person name="Gladieux P."/>
            <person name="Thoren M.H."/>
            <person name="Johannesson H."/>
        </authorList>
    </citation>
    <scope>NUCLEOTIDE SEQUENCE</scope>
    <source>
        <strain evidence="4">PSN324</strain>
    </source>
</reference>
<sequence>MGRYFITGSSDGLGLLTAKKLVAQGHSVVLHARNAQRAKDASAALPGAEAVLTADLSSIDETKSLASQADRLGPYDAVVHNAGVYTDPGRAPGSGFSTLFTVNVLAPWILTCSMAAPKRLVYVSSCLHRSGSIETVTRDIAKSNYGDSKLVMVMLAKAVANREWQRGGTDPSELSESTRRRAATTRVEAYSVDPGWVPTKMGGPSASGDLEAGVDSFVKLALGPRRRAGVVGRGEEGPGQWAAGGYFFGGEEEAPKQGAEDRGSQRAVLDQLKELTGLGLPG</sequence>
<dbReference type="PRINTS" id="PR00081">
    <property type="entry name" value="GDHRDH"/>
</dbReference>
<evidence type="ECO:0000256" key="1">
    <source>
        <dbReference type="ARBA" id="ARBA00006484"/>
    </source>
</evidence>
<evidence type="ECO:0000313" key="4">
    <source>
        <dbReference type="EMBL" id="KAK4464550.1"/>
    </source>
</evidence>
<feature type="compositionally biased region" description="Basic and acidic residues" evidence="3">
    <location>
        <begin position="253"/>
        <end position="264"/>
    </location>
</feature>
<keyword evidence="5" id="KW-1185">Reference proteome</keyword>
<dbReference type="Proteomes" id="UP001321749">
    <property type="component" value="Unassembled WGS sequence"/>
</dbReference>
<keyword evidence="2" id="KW-0560">Oxidoreductase</keyword>
<organism evidence="4 5">
    <name type="scientific">Cladorrhinum samala</name>
    <dbReference type="NCBI Taxonomy" id="585594"/>
    <lineage>
        <taxon>Eukaryota</taxon>
        <taxon>Fungi</taxon>
        <taxon>Dikarya</taxon>
        <taxon>Ascomycota</taxon>
        <taxon>Pezizomycotina</taxon>
        <taxon>Sordariomycetes</taxon>
        <taxon>Sordariomycetidae</taxon>
        <taxon>Sordariales</taxon>
        <taxon>Podosporaceae</taxon>
        <taxon>Cladorrhinum</taxon>
    </lineage>
</organism>
<dbReference type="GO" id="GO:0016491">
    <property type="term" value="F:oxidoreductase activity"/>
    <property type="evidence" value="ECO:0007669"/>
    <property type="project" value="UniProtKB-KW"/>
</dbReference>
<gene>
    <name evidence="4" type="ORF">QBC42DRAFT_319392</name>
</gene>
<dbReference type="AlphaFoldDB" id="A0AAV9HWY3"/>
<evidence type="ECO:0000256" key="2">
    <source>
        <dbReference type="ARBA" id="ARBA00023002"/>
    </source>
</evidence>
<accession>A0AAV9HWY3</accession>
<dbReference type="Gene3D" id="3.40.50.720">
    <property type="entry name" value="NAD(P)-binding Rossmann-like Domain"/>
    <property type="match status" value="1"/>
</dbReference>
<dbReference type="EMBL" id="MU864947">
    <property type="protein sequence ID" value="KAK4464550.1"/>
    <property type="molecule type" value="Genomic_DNA"/>
</dbReference>
<dbReference type="PANTHER" id="PTHR24320">
    <property type="entry name" value="RETINOL DEHYDROGENASE"/>
    <property type="match status" value="1"/>
</dbReference>
<dbReference type="PANTHER" id="PTHR24320:SF274">
    <property type="entry name" value="CHAIN DEHYDROGENASE, PUTATIVE (AFU_ORTHOLOGUE AFUA_4G00440)-RELATED"/>
    <property type="match status" value="1"/>
</dbReference>
<proteinExistence type="inferred from homology"/>
<reference evidence="4" key="1">
    <citation type="journal article" date="2023" name="Mol. Phylogenet. Evol.">
        <title>Genome-scale phylogeny and comparative genomics of the fungal order Sordariales.</title>
        <authorList>
            <person name="Hensen N."/>
            <person name="Bonometti L."/>
            <person name="Westerberg I."/>
            <person name="Brannstrom I.O."/>
            <person name="Guillou S."/>
            <person name="Cros-Aarteil S."/>
            <person name="Calhoun S."/>
            <person name="Haridas S."/>
            <person name="Kuo A."/>
            <person name="Mondo S."/>
            <person name="Pangilinan J."/>
            <person name="Riley R."/>
            <person name="LaButti K."/>
            <person name="Andreopoulos B."/>
            <person name="Lipzen A."/>
            <person name="Chen C."/>
            <person name="Yan M."/>
            <person name="Daum C."/>
            <person name="Ng V."/>
            <person name="Clum A."/>
            <person name="Steindorff A."/>
            <person name="Ohm R.A."/>
            <person name="Martin F."/>
            <person name="Silar P."/>
            <person name="Natvig D.O."/>
            <person name="Lalanne C."/>
            <person name="Gautier V."/>
            <person name="Ament-Velasquez S.L."/>
            <person name="Kruys A."/>
            <person name="Hutchinson M.I."/>
            <person name="Powell A.J."/>
            <person name="Barry K."/>
            <person name="Miller A.N."/>
            <person name="Grigoriev I.V."/>
            <person name="Debuchy R."/>
            <person name="Gladieux P."/>
            <person name="Hiltunen Thoren M."/>
            <person name="Johannesson H."/>
        </authorList>
    </citation>
    <scope>NUCLEOTIDE SEQUENCE</scope>
    <source>
        <strain evidence="4">PSN324</strain>
    </source>
</reference>